<sequence>MRRFLVLSSFAAGLATALLYRHDMKRTRARLDETGRVVRTSFGPVDFAELGHGDPILVLHGTGGGFDQGLDMTAALADHGFRLIAPSRFGYLRTALPNDTSAAAQADMAAELLDTLDVKHAAVLGISAGAWPALHFAIRHADRCRAVVLLVPATDLPTRTRFLGRVLIALFASDFLGWASVRLATVIPALRGLMVGTPGRVVARASAKENRRVRSILFDALPATARLPGIKADLDNMSPDCGCELKDVRCPVLAISAEDDSFETASGARELAAAVPDGTAVIYSTGGHALVNRHAEAVREVAAFLKAHE</sequence>
<dbReference type="SUPFAM" id="SSF53474">
    <property type="entry name" value="alpha/beta-Hydrolases"/>
    <property type="match status" value="1"/>
</dbReference>
<dbReference type="EMBL" id="BAAADD010000001">
    <property type="protein sequence ID" value="GAA0558544.1"/>
    <property type="molecule type" value="Genomic_DNA"/>
</dbReference>
<dbReference type="PANTHER" id="PTHR43798:SF33">
    <property type="entry name" value="HYDROLASE, PUTATIVE (AFU_ORTHOLOGUE AFUA_2G14860)-RELATED"/>
    <property type="match status" value="1"/>
</dbReference>
<feature type="domain" description="AB hydrolase-1" evidence="1">
    <location>
        <begin position="55"/>
        <end position="289"/>
    </location>
</feature>
<keyword evidence="2" id="KW-0378">Hydrolase</keyword>
<name>A0ABP3P6Y5_9PROT</name>
<proteinExistence type="predicted"/>
<dbReference type="InterPro" id="IPR000073">
    <property type="entry name" value="AB_hydrolase_1"/>
</dbReference>
<reference evidence="3" key="1">
    <citation type="journal article" date="2019" name="Int. J. Syst. Evol. Microbiol.">
        <title>The Global Catalogue of Microorganisms (GCM) 10K type strain sequencing project: providing services to taxonomists for standard genome sequencing and annotation.</title>
        <authorList>
            <consortium name="The Broad Institute Genomics Platform"/>
            <consortium name="The Broad Institute Genome Sequencing Center for Infectious Disease"/>
            <person name="Wu L."/>
            <person name="Ma J."/>
        </authorList>
    </citation>
    <scope>NUCLEOTIDE SEQUENCE [LARGE SCALE GENOMIC DNA]</scope>
    <source>
        <strain evidence="3">JCM 15089</strain>
    </source>
</reference>
<evidence type="ECO:0000313" key="2">
    <source>
        <dbReference type="EMBL" id="GAA0558544.1"/>
    </source>
</evidence>
<dbReference type="InterPro" id="IPR029058">
    <property type="entry name" value="AB_hydrolase_fold"/>
</dbReference>
<dbReference type="InterPro" id="IPR050266">
    <property type="entry name" value="AB_hydrolase_sf"/>
</dbReference>
<dbReference type="Pfam" id="PF00561">
    <property type="entry name" value="Abhydrolase_1"/>
    <property type="match status" value="1"/>
</dbReference>
<comment type="caution">
    <text evidence="2">The sequence shown here is derived from an EMBL/GenBank/DDBJ whole genome shotgun (WGS) entry which is preliminary data.</text>
</comment>
<dbReference type="Proteomes" id="UP001499951">
    <property type="component" value="Unassembled WGS sequence"/>
</dbReference>
<gene>
    <name evidence="2" type="ORF">GCM10008942_03780</name>
</gene>
<evidence type="ECO:0000259" key="1">
    <source>
        <dbReference type="Pfam" id="PF00561"/>
    </source>
</evidence>
<keyword evidence="3" id="KW-1185">Reference proteome</keyword>
<accession>A0ABP3P6Y5</accession>
<dbReference type="RefSeq" id="WP_166930918.1">
    <property type="nucleotide sequence ID" value="NZ_BAAADD010000001.1"/>
</dbReference>
<evidence type="ECO:0000313" key="3">
    <source>
        <dbReference type="Proteomes" id="UP001499951"/>
    </source>
</evidence>
<dbReference type="PANTHER" id="PTHR43798">
    <property type="entry name" value="MONOACYLGLYCEROL LIPASE"/>
    <property type="match status" value="1"/>
</dbReference>
<protein>
    <submittedName>
        <fullName evidence="2">Alpha/beta hydrolase</fullName>
    </submittedName>
</protein>
<organism evidence="2 3">
    <name type="scientific">Rhizomicrobium electricum</name>
    <dbReference type="NCBI Taxonomy" id="480070"/>
    <lineage>
        <taxon>Bacteria</taxon>
        <taxon>Pseudomonadati</taxon>
        <taxon>Pseudomonadota</taxon>
        <taxon>Alphaproteobacteria</taxon>
        <taxon>Micropepsales</taxon>
        <taxon>Micropepsaceae</taxon>
        <taxon>Rhizomicrobium</taxon>
    </lineage>
</organism>
<dbReference type="Gene3D" id="3.40.50.1820">
    <property type="entry name" value="alpha/beta hydrolase"/>
    <property type="match status" value="1"/>
</dbReference>
<dbReference type="GO" id="GO:0016787">
    <property type="term" value="F:hydrolase activity"/>
    <property type="evidence" value="ECO:0007669"/>
    <property type="project" value="UniProtKB-KW"/>
</dbReference>